<dbReference type="GO" id="GO:0005634">
    <property type="term" value="C:nucleus"/>
    <property type="evidence" value="ECO:0007669"/>
    <property type="project" value="TreeGrafter"/>
</dbReference>
<gene>
    <name evidence="5" type="primary">CG7200</name>
    <name evidence="5" type="ORF">g.11194</name>
</gene>
<dbReference type="GO" id="GO:0043565">
    <property type="term" value="F:sequence-specific DNA binding"/>
    <property type="evidence" value="ECO:0007669"/>
    <property type="project" value="TreeGrafter"/>
</dbReference>
<evidence type="ECO:0000259" key="4">
    <source>
        <dbReference type="PROSITE" id="PS51184"/>
    </source>
</evidence>
<dbReference type="InterPro" id="IPR050910">
    <property type="entry name" value="JMJD6_ArgDemeth/LysHydrox"/>
</dbReference>
<proteinExistence type="inferred from homology"/>
<dbReference type="PANTHER" id="PTHR12480:SF6">
    <property type="entry name" value="2-OXOGLUTARATE AND IRON-DEPENDENT OXYGENASE JMJD4"/>
    <property type="match status" value="1"/>
</dbReference>
<dbReference type="EMBL" id="GBXI01011485">
    <property type="protein sequence ID" value="JAD02807.1"/>
    <property type="molecule type" value="Transcribed_RNA"/>
</dbReference>
<dbReference type="SUPFAM" id="SSF51197">
    <property type="entry name" value="Clavaminate synthase-like"/>
    <property type="match status" value="1"/>
</dbReference>
<feature type="domain" description="JmjC" evidence="4">
    <location>
        <begin position="134"/>
        <end position="285"/>
    </location>
</feature>
<accession>A0A0A1WVG6</accession>
<comment type="catalytic activity">
    <reaction evidence="2">
        <text>L-lysyl-[protein] + 2-oxoglutarate + O2 = 4-hydroxy-L-lysyl-[protein] + succinate + CO2</text>
        <dbReference type="Rhea" id="RHEA:57156"/>
        <dbReference type="Rhea" id="RHEA-COMP:9752"/>
        <dbReference type="Rhea" id="RHEA-COMP:15084"/>
        <dbReference type="ChEBI" id="CHEBI:15379"/>
        <dbReference type="ChEBI" id="CHEBI:16526"/>
        <dbReference type="ChEBI" id="CHEBI:16810"/>
        <dbReference type="ChEBI" id="CHEBI:29969"/>
        <dbReference type="ChEBI" id="CHEBI:30031"/>
        <dbReference type="ChEBI" id="CHEBI:141495"/>
    </reaction>
</comment>
<reference evidence="5" key="2">
    <citation type="journal article" date="2015" name="Gigascience">
        <title>Reconstructing a comprehensive transcriptome assembly of a white-pupal translocated strain of the pest fruit fly Bactrocera cucurbitae.</title>
        <authorList>
            <person name="Sim S.B."/>
            <person name="Calla B."/>
            <person name="Hall B."/>
            <person name="DeRego T."/>
            <person name="Geib S.M."/>
        </authorList>
    </citation>
    <scope>NUCLEOTIDE SEQUENCE</scope>
</reference>
<dbReference type="GO" id="GO:0045905">
    <property type="term" value="P:positive regulation of translational termination"/>
    <property type="evidence" value="ECO:0007669"/>
    <property type="project" value="TreeGrafter"/>
</dbReference>
<dbReference type="PANTHER" id="PTHR12480">
    <property type="entry name" value="ARGININE DEMETHYLASE AND LYSYL-HYDROXYLASE JMJD"/>
    <property type="match status" value="1"/>
</dbReference>
<dbReference type="AlphaFoldDB" id="A0A0A1WVG6"/>
<reference evidence="5" key="1">
    <citation type="submission" date="2014-11" db="EMBL/GenBank/DDBJ databases">
        <authorList>
            <person name="Geib S."/>
        </authorList>
    </citation>
    <scope>NUCLEOTIDE SEQUENCE</scope>
</reference>
<dbReference type="GO" id="GO:0005737">
    <property type="term" value="C:cytoplasm"/>
    <property type="evidence" value="ECO:0007669"/>
    <property type="project" value="TreeGrafter"/>
</dbReference>
<protein>
    <recommendedName>
        <fullName evidence="3">Jumonji domain-containing protein 4</fullName>
    </recommendedName>
</protein>
<evidence type="ECO:0000256" key="2">
    <source>
        <dbReference type="ARBA" id="ARBA00047762"/>
    </source>
</evidence>
<dbReference type="Pfam" id="PF02373">
    <property type="entry name" value="JmjC"/>
    <property type="match status" value="1"/>
</dbReference>
<name>A0A0A1WVG6_ZEUCU</name>
<evidence type="ECO:0000313" key="5">
    <source>
        <dbReference type="EMBL" id="JAD02807.1"/>
    </source>
</evidence>
<evidence type="ECO:0000256" key="1">
    <source>
        <dbReference type="ARBA" id="ARBA00038068"/>
    </source>
</evidence>
<comment type="similarity">
    <text evidence="1">Belongs to the JMJD6 family.</text>
</comment>
<dbReference type="GO" id="GO:0016706">
    <property type="term" value="F:2-oxoglutarate-dependent dioxygenase activity"/>
    <property type="evidence" value="ECO:0007669"/>
    <property type="project" value="TreeGrafter"/>
</dbReference>
<organism evidence="5">
    <name type="scientific">Zeugodacus cucurbitae</name>
    <name type="common">Melon fruit fly</name>
    <name type="synonym">Bactrocera cucurbitae</name>
    <dbReference type="NCBI Taxonomy" id="28588"/>
    <lineage>
        <taxon>Eukaryota</taxon>
        <taxon>Metazoa</taxon>
        <taxon>Ecdysozoa</taxon>
        <taxon>Arthropoda</taxon>
        <taxon>Hexapoda</taxon>
        <taxon>Insecta</taxon>
        <taxon>Pterygota</taxon>
        <taxon>Neoptera</taxon>
        <taxon>Endopterygota</taxon>
        <taxon>Diptera</taxon>
        <taxon>Brachycera</taxon>
        <taxon>Muscomorpha</taxon>
        <taxon>Tephritoidea</taxon>
        <taxon>Tephritidae</taxon>
        <taxon>Zeugodacus</taxon>
        <taxon>Zeugodacus</taxon>
    </lineage>
</organism>
<dbReference type="InterPro" id="IPR003347">
    <property type="entry name" value="JmjC_dom"/>
</dbReference>
<dbReference type="PROSITE" id="PS51184">
    <property type="entry name" value="JMJC"/>
    <property type="match status" value="1"/>
</dbReference>
<dbReference type="SMART" id="SM00558">
    <property type="entry name" value="JmjC"/>
    <property type="match status" value="1"/>
</dbReference>
<sequence length="413" mass="48977">MSDMSRIDLSSCKRIDKNLQTNIIRLCIDEISYNNFYWRFIKQNWPAILTNVSNEWECSHTWISSKLGADATINFVFLKDKIEDCLVPVTICSDKSVSSELSFYDFLNKWEKYIQSSDSDEDCNFPYLKDWHLKSQLPYYEFYHIPKHFSSDWLNEFLTENGLDDYRFVYMGPKNTWTPFHVDVFGSFSWSVNVYGCKKWILLPAGEELKLLDHFKKLPSKINEEALRKSNVAFFVIYQQKNEAIFVPSGWYHQVYNITDTISVNHNWFNAVNIRYIWCNVSENLRKVMNEISDLKNFHNFYEQCQQILHADFGLNICEFLDILCFIAKKRLFMIEKSRGNANNGNIQCLSSMMFHLNDFHICYDLKNIYTLLKTMTQDKIVYNCKELYKKCITFISLLDQYSHQMSESTSCL</sequence>
<evidence type="ECO:0000256" key="3">
    <source>
        <dbReference type="ARBA" id="ARBA00082904"/>
    </source>
</evidence>
<dbReference type="Gene3D" id="2.60.120.650">
    <property type="entry name" value="Cupin"/>
    <property type="match status" value="1"/>
</dbReference>